<dbReference type="RefSeq" id="WP_185085467.1">
    <property type="nucleotide sequence ID" value="NZ_JACHJB010000002.1"/>
</dbReference>
<dbReference type="PROSITE" id="PS52019">
    <property type="entry name" value="PKS_MFAS_DH"/>
    <property type="match status" value="1"/>
</dbReference>
<dbReference type="InterPro" id="IPR029058">
    <property type="entry name" value="AB_hydrolase_fold"/>
</dbReference>
<dbReference type="PROSITE" id="PS00012">
    <property type="entry name" value="PHOSPHOPANTETHEINE"/>
    <property type="match status" value="1"/>
</dbReference>
<dbReference type="GO" id="GO:0044550">
    <property type="term" value="P:secondary metabolite biosynthetic process"/>
    <property type="evidence" value="ECO:0007669"/>
    <property type="project" value="UniProtKB-ARBA"/>
</dbReference>
<evidence type="ECO:0000256" key="1">
    <source>
        <dbReference type="ARBA" id="ARBA00001957"/>
    </source>
</evidence>
<dbReference type="SUPFAM" id="SSF51735">
    <property type="entry name" value="NAD(P)-binding Rossmann-fold domains"/>
    <property type="match status" value="2"/>
</dbReference>
<dbReference type="PROSITE" id="PS52004">
    <property type="entry name" value="KS3_2"/>
    <property type="match status" value="1"/>
</dbReference>
<dbReference type="SMART" id="SM00822">
    <property type="entry name" value="PKS_KR"/>
    <property type="match status" value="1"/>
</dbReference>
<keyword evidence="3" id="KW-0597">Phosphoprotein</keyword>
<dbReference type="PANTHER" id="PTHR43775:SF51">
    <property type="entry name" value="INACTIVE PHENOLPHTHIOCEROL SYNTHESIS POLYKETIDE SYNTHASE TYPE I PKS1-RELATED"/>
    <property type="match status" value="1"/>
</dbReference>
<dbReference type="InterPro" id="IPR049490">
    <property type="entry name" value="C883_1060-like_KR_N"/>
</dbReference>
<dbReference type="InterPro" id="IPR013968">
    <property type="entry name" value="PKS_KR"/>
</dbReference>
<dbReference type="InterPro" id="IPR020806">
    <property type="entry name" value="PKS_PP-bd"/>
</dbReference>
<dbReference type="SMART" id="SM00823">
    <property type="entry name" value="PKS_PP"/>
    <property type="match status" value="1"/>
</dbReference>
<dbReference type="SMART" id="SM00825">
    <property type="entry name" value="PKS_KS"/>
    <property type="match status" value="1"/>
</dbReference>
<evidence type="ECO:0000256" key="5">
    <source>
        <dbReference type="ARBA" id="ARBA00023315"/>
    </source>
</evidence>
<dbReference type="Gene3D" id="3.40.50.1820">
    <property type="entry name" value="alpha/beta hydrolase"/>
    <property type="match status" value="1"/>
</dbReference>
<dbReference type="SMART" id="SM00827">
    <property type="entry name" value="PKS_AT"/>
    <property type="match status" value="1"/>
</dbReference>
<dbReference type="InterPro" id="IPR016035">
    <property type="entry name" value="Acyl_Trfase/lysoPLipase"/>
</dbReference>
<dbReference type="InterPro" id="IPR057326">
    <property type="entry name" value="KR_dom"/>
</dbReference>
<feature type="domain" description="Carrier" evidence="8">
    <location>
        <begin position="1782"/>
        <end position="1857"/>
    </location>
</feature>
<dbReference type="PANTHER" id="PTHR43775">
    <property type="entry name" value="FATTY ACID SYNTHASE"/>
    <property type="match status" value="1"/>
</dbReference>
<accession>A0A7X0F078</accession>
<dbReference type="Gene3D" id="3.40.47.10">
    <property type="match status" value="1"/>
</dbReference>
<dbReference type="InterPro" id="IPR018201">
    <property type="entry name" value="Ketoacyl_synth_AS"/>
</dbReference>
<dbReference type="SUPFAM" id="SSF55048">
    <property type="entry name" value="Probable ACP-binding domain of malonyl-CoA ACP transacylase"/>
    <property type="match status" value="1"/>
</dbReference>
<organism evidence="11 12">
    <name type="scientific">Nonomuraea muscovyensis</name>
    <dbReference type="NCBI Taxonomy" id="1124761"/>
    <lineage>
        <taxon>Bacteria</taxon>
        <taxon>Bacillati</taxon>
        <taxon>Actinomycetota</taxon>
        <taxon>Actinomycetes</taxon>
        <taxon>Streptosporangiales</taxon>
        <taxon>Streptosporangiaceae</taxon>
        <taxon>Nonomuraea</taxon>
    </lineage>
</organism>
<dbReference type="InterPro" id="IPR020841">
    <property type="entry name" value="PKS_Beta-ketoAc_synthase_dom"/>
</dbReference>
<evidence type="ECO:0000313" key="11">
    <source>
        <dbReference type="EMBL" id="MBB6347540.1"/>
    </source>
</evidence>
<dbReference type="SMART" id="SM00826">
    <property type="entry name" value="PKS_DH"/>
    <property type="match status" value="1"/>
</dbReference>
<keyword evidence="4 11" id="KW-0808">Transferase</keyword>
<dbReference type="GO" id="GO:0006633">
    <property type="term" value="P:fatty acid biosynthetic process"/>
    <property type="evidence" value="ECO:0007669"/>
    <property type="project" value="InterPro"/>
</dbReference>
<dbReference type="Pfam" id="PF14765">
    <property type="entry name" value="PS-DH"/>
    <property type="match status" value="1"/>
</dbReference>
<keyword evidence="2" id="KW-0596">Phosphopantetheine</keyword>
<dbReference type="InterPro" id="IPR014030">
    <property type="entry name" value="Ketoacyl_synth_N"/>
</dbReference>
<dbReference type="PROSITE" id="PS00606">
    <property type="entry name" value="KS3_1"/>
    <property type="match status" value="1"/>
</dbReference>
<dbReference type="GO" id="GO:0004315">
    <property type="term" value="F:3-oxoacyl-[acyl-carrier-protein] synthase activity"/>
    <property type="evidence" value="ECO:0007669"/>
    <property type="project" value="InterPro"/>
</dbReference>
<dbReference type="InterPro" id="IPR016039">
    <property type="entry name" value="Thiolase-like"/>
</dbReference>
<dbReference type="FunFam" id="1.10.1200.10:FF:000016">
    <property type="entry name" value="Non-ribosomal peptide synthase"/>
    <property type="match status" value="1"/>
</dbReference>
<dbReference type="Gene3D" id="3.30.70.250">
    <property type="entry name" value="Malonyl-CoA ACP transacylase, ACP-binding"/>
    <property type="match status" value="1"/>
</dbReference>
<dbReference type="InterPro" id="IPR006162">
    <property type="entry name" value="Ppantetheine_attach_site"/>
</dbReference>
<dbReference type="Proteomes" id="UP000583800">
    <property type="component" value="Unassembled WGS sequence"/>
</dbReference>
<dbReference type="InterPro" id="IPR014043">
    <property type="entry name" value="Acyl_transferase_dom"/>
</dbReference>
<feature type="domain" description="PKS/mFAS DH" evidence="10">
    <location>
        <begin position="1399"/>
        <end position="1681"/>
    </location>
</feature>
<reference evidence="11 12" key="1">
    <citation type="submission" date="2020-08" db="EMBL/GenBank/DDBJ databases">
        <title>Sequencing the genomes of 1000 actinobacteria strains.</title>
        <authorList>
            <person name="Klenk H.-P."/>
        </authorList>
    </citation>
    <scope>NUCLEOTIDE SEQUENCE [LARGE SCALE GENOMIC DNA]</scope>
    <source>
        <strain evidence="11 12">DSM 45913</strain>
    </source>
</reference>
<dbReference type="InterPro" id="IPR032821">
    <property type="entry name" value="PKS_assoc"/>
</dbReference>
<dbReference type="Gene3D" id="3.10.129.110">
    <property type="entry name" value="Polyketide synthase dehydratase"/>
    <property type="match status" value="1"/>
</dbReference>
<dbReference type="InterPro" id="IPR050091">
    <property type="entry name" value="PKS_NRPS_Biosynth_Enz"/>
</dbReference>
<dbReference type="CDD" id="cd00833">
    <property type="entry name" value="PKS"/>
    <property type="match status" value="1"/>
</dbReference>
<comment type="cofactor">
    <cofactor evidence="1">
        <name>pantetheine 4'-phosphate</name>
        <dbReference type="ChEBI" id="CHEBI:47942"/>
    </cofactor>
</comment>
<evidence type="ECO:0000256" key="4">
    <source>
        <dbReference type="ARBA" id="ARBA00022679"/>
    </source>
</evidence>
<evidence type="ECO:0000259" key="10">
    <source>
        <dbReference type="PROSITE" id="PS52019"/>
    </source>
</evidence>
<feature type="region of interest" description="N-terminal hotdog fold" evidence="6">
    <location>
        <begin position="1399"/>
        <end position="1523"/>
    </location>
</feature>
<feature type="region of interest" description="Disordered" evidence="7">
    <location>
        <begin position="1860"/>
        <end position="1880"/>
    </location>
</feature>
<evidence type="ECO:0000256" key="7">
    <source>
        <dbReference type="SAM" id="MobiDB-lite"/>
    </source>
</evidence>
<dbReference type="Gene3D" id="3.40.366.10">
    <property type="entry name" value="Malonyl-Coenzyme A Acyl Carrier Protein, domain 2"/>
    <property type="match status" value="1"/>
</dbReference>
<dbReference type="InterPro" id="IPR042104">
    <property type="entry name" value="PKS_dehydratase_sf"/>
</dbReference>
<comment type="caution">
    <text evidence="11">The sequence shown here is derived from an EMBL/GenBank/DDBJ whole genome shotgun (WGS) entry which is preliminary data.</text>
</comment>
<protein>
    <submittedName>
        <fullName evidence="11">Acyl transferase domain-containing protein</fullName>
    </submittedName>
</protein>
<dbReference type="Pfam" id="PF21089">
    <property type="entry name" value="PKS_DH_N"/>
    <property type="match status" value="1"/>
</dbReference>
<sequence length="1880" mass="198750">MTAATPHEDHHEHDAPGVEPIAVVGLACRLPGAPDVPTYWRNLLDGVESVTFYTREQQEALGVPDYLLDDPTFVPAASIAADYGSLDAAFFGMSPREAELRDPQQRMFLELANTALEDAGYDPSRYGGEVGVYGTIGSDEYQWMYIRPNKKVFSSVGNLAVYTGNHPDYLATLVSYKLDLRGPSLTTHTACSSSLVALHLAVEALRAGECDMALTGGVSLEMPAEWGYQYHQDGIYAADGHCRAFDAAAQGTIWGGGGGIAVLKRLSDAVADGDHIRAVVIGNAINNDGATKVGFSAPSSEGQAAAVAQALGVAQIDPRTVTYVEAHGTGTSLGDPIEVAALSSVFGAGTDEAGWCGIGSVKTNIGHLGPAAGIAGFIKTVLALEHGLLPPSLNYSAPNPRIDFGTNPFHVVSGLTKWETDGFPRRAGVSSFGIGGTNAHVVVEQAPPTPRPPTGPRPAHLLQLSARTPAALEAAARRLADHLTDRQIDGEIDSGIDAGINLADVAHTLRTGRRVFPHRAAVVATDPADAVAALTDPRRLLTGKAGTPRVAWLFSGQGAQYAGMGAGLYRTEPVFAAAVDECAALLRDELDGLDLRTLFFPDDDARQDADERLRQTALTQPALFTIEWALARLWRSWGVEPAAMIGHSIGEYVAATVAGVYDLPDALRLVAARGRLMQSIPPGSMLAVRQDADEVRDQLPDGLSIATINGPGTCVVAGPTGVVQEYATRLTGEGVQHTMLRTSHAFHSAMMDPILAEFHDTVARAARHAPALPFLSNVTGTWITAEQATDPAYWTRHLRETVRFGDCVATLAAEGEWRLVECGPGRQLAGLARTQLPRTGPAPLPSLPGPTEGRSDLQVLYAAAGALWTAGVPLDADALAEPARRVPLPHYPYERTRHWVDTVLDPELVYPRAPRTGALPLPEWFSVPAWRQEPACVPAGAAAGLAARLSGTRCLLFAGPAAEPLADALRTAGADVVRVVPGDHYTTTGTPTTGPADTSRTVTIRPGERDDYDRLIADTGVPQRIIHAWTLDGAPATGIGQTRAAQDLGFFSLLTLVQALAQAEPGTGVHLDILTAGTQQVTGADLHRPEHATVAGIAKVVPLEARWLTARHIDLDPDPTTDTLDAILAELAADPAEPPPGEPPSPVALRGHTRWLRGYRPLTLPAQPDDAGHPPARLRHQGVYLITGGLGGIGLTLAEDLAHRLQARLVLLGRAGLPPRADWDALDGTPGRQGRAVAAIRRMEQAGADVLVLAADVTDPDALRHVREQALDRFGRLDGIVHAAGLPGGGMAEVKERPAAEQVMAPKIAGTLALRETFGDLPLDFVMLCSSVTAVAGGFGQVDYCAANNYLDAYAPTWPGNVLSVNWGAWLEVGMAAEIAAPAAFRALQRGDRIVQVDHPVLTHRHETTGRHPWYTGALSAATHWLLAEHRVAGVPVMPGTGYLESARAAFEAAVPSPGPGHVVELRDVAFVAPMPVPDDATAELRVLLTPAGDGMDFEIVSVAAGHTTQHARGAAAWTAADQHTDQHADALTDIRARCTYTADADDASSPFASASGLVTFGPRWSSLRAVHHGAGEQLARLEAGPDVTAELDRLPLHPALLDEATAYIAVTGEHSYLPLGYGRLTLHAPLPARLWSHARPRDTGGDEILATDLTLYDDAGHRVVTISDFVLRRIDKQAVTHTVGEAARHTAAEPAVNEESAAAGNALDIDGTRRGIHPAGGADAFRRLLATRLGPQVVVNATPLEEFVAGVRDLTHDTVAAELDATATGDGGPGTGDDHVAPRNDLEAVLAQLWGEVLGARQVSVEQDFFELGGNSLVAVQLIALIRKKVGVRLPMRSLFQVPTVAGMAALVEELRTSTDTTPANGTATITRLPRTERA</sequence>
<gene>
    <name evidence="11" type="ORF">FHU36_004085</name>
</gene>
<evidence type="ECO:0000256" key="3">
    <source>
        <dbReference type="ARBA" id="ARBA00022553"/>
    </source>
</evidence>
<dbReference type="InterPro" id="IPR036736">
    <property type="entry name" value="ACP-like_sf"/>
</dbReference>
<evidence type="ECO:0000259" key="8">
    <source>
        <dbReference type="PROSITE" id="PS50075"/>
    </source>
</evidence>
<dbReference type="SUPFAM" id="SSF47336">
    <property type="entry name" value="ACP-like"/>
    <property type="match status" value="1"/>
</dbReference>
<evidence type="ECO:0000259" key="9">
    <source>
        <dbReference type="PROSITE" id="PS52004"/>
    </source>
</evidence>
<keyword evidence="12" id="KW-1185">Reference proteome</keyword>
<dbReference type="InterPro" id="IPR014031">
    <property type="entry name" value="Ketoacyl_synth_C"/>
</dbReference>
<dbReference type="GO" id="GO:0031177">
    <property type="term" value="F:phosphopantetheine binding"/>
    <property type="evidence" value="ECO:0007669"/>
    <property type="project" value="InterPro"/>
</dbReference>
<feature type="domain" description="Ketosynthase family 3 (KS3)" evidence="9">
    <location>
        <begin position="18"/>
        <end position="445"/>
    </location>
</feature>
<dbReference type="Gene3D" id="3.40.50.720">
    <property type="entry name" value="NAD(P)-binding Rossmann-like Domain"/>
    <property type="match status" value="1"/>
</dbReference>
<name>A0A7X0F078_9ACTN</name>
<dbReference type="Pfam" id="PF02801">
    <property type="entry name" value="Ketoacyl-synt_C"/>
    <property type="match status" value="1"/>
</dbReference>
<dbReference type="InterPro" id="IPR020807">
    <property type="entry name" value="PKS_DH"/>
</dbReference>
<proteinExistence type="predicted"/>
<dbReference type="Pfam" id="PF00550">
    <property type="entry name" value="PP-binding"/>
    <property type="match status" value="1"/>
</dbReference>
<keyword evidence="5" id="KW-0012">Acyltransferase</keyword>
<dbReference type="SUPFAM" id="SSF53901">
    <property type="entry name" value="Thiolase-like"/>
    <property type="match status" value="1"/>
</dbReference>
<evidence type="ECO:0000256" key="2">
    <source>
        <dbReference type="ARBA" id="ARBA00022450"/>
    </source>
</evidence>
<dbReference type="InterPro" id="IPR001227">
    <property type="entry name" value="Ac_transferase_dom_sf"/>
</dbReference>
<dbReference type="CDD" id="cd08953">
    <property type="entry name" value="KR_2_SDR_x"/>
    <property type="match status" value="1"/>
</dbReference>
<dbReference type="SUPFAM" id="SSF52151">
    <property type="entry name" value="FabD/lysophospholipase-like"/>
    <property type="match status" value="1"/>
</dbReference>
<dbReference type="InterPro" id="IPR049900">
    <property type="entry name" value="PKS_mFAS_DH"/>
</dbReference>
<dbReference type="InterPro" id="IPR016036">
    <property type="entry name" value="Malonyl_transacylase_ACP-bd"/>
</dbReference>
<dbReference type="InterPro" id="IPR049551">
    <property type="entry name" value="PKS_DH_C"/>
</dbReference>
<dbReference type="EMBL" id="JACHJB010000002">
    <property type="protein sequence ID" value="MBB6347540.1"/>
    <property type="molecule type" value="Genomic_DNA"/>
</dbReference>
<feature type="region of interest" description="C-terminal hotdog fold" evidence="6">
    <location>
        <begin position="1540"/>
        <end position="1681"/>
    </location>
</feature>
<dbReference type="PROSITE" id="PS50075">
    <property type="entry name" value="CARRIER"/>
    <property type="match status" value="1"/>
</dbReference>
<feature type="active site" description="Proton donor; for dehydratase activity" evidence="6">
    <location>
        <position position="1603"/>
    </location>
</feature>
<dbReference type="InterPro" id="IPR009081">
    <property type="entry name" value="PP-bd_ACP"/>
</dbReference>
<evidence type="ECO:0000313" key="12">
    <source>
        <dbReference type="Proteomes" id="UP000583800"/>
    </source>
</evidence>
<dbReference type="GO" id="GO:0004312">
    <property type="term" value="F:fatty acid synthase activity"/>
    <property type="evidence" value="ECO:0007669"/>
    <property type="project" value="TreeGrafter"/>
</dbReference>
<dbReference type="Gene3D" id="3.30.70.3290">
    <property type="match status" value="1"/>
</dbReference>
<evidence type="ECO:0000256" key="6">
    <source>
        <dbReference type="PROSITE-ProRule" id="PRU01363"/>
    </source>
</evidence>
<feature type="active site" description="Proton acceptor; for dehydratase activity" evidence="6">
    <location>
        <position position="1430"/>
    </location>
</feature>
<dbReference type="Pfam" id="PF00109">
    <property type="entry name" value="ketoacyl-synt"/>
    <property type="match status" value="1"/>
</dbReference>
<dbReference type="Pfam" id="PF00698">
    <property type="entry name" value="Acyl_transf_1"/>
    <property type="match status" value="1"/>
</dbReference>
<dbReference type="InterPro" id="IPR036291">
    <property type="entry name" value="NAD(P)-bd_dom_sf"/>
</dbReference>
<feature type="compositionally biased region" description="Polar residues" evidence="7">
    <location>
        <begin position="1860"/>
        <end position="1871"/>
    </location>
</feature>
<dbReference type="Pfam" id="PF08659">
    <property type="entry name" value="KR"/>
    <property type="match status" value="1"/>
</dbReference>
<dbReference type="Pfam" id="PF21394">
    <property type="entry name" value="Beta-ketacyl_N"/>
    <property type="match status" value="1"/>
</dbReference>
<dbReference type="InterPro" id="IPR049552">
    <property type="entry name" value="PKS_DH_N"/>
</dbReference>
<dbReference type="Pfam" id="PF16197">
    <property type="entry name" value="KAsynt_C_assoc"/>
    <property type="match status" value="1"/>
</dbReference>